<dbReference type="SUPFAM" id="SSF52821">
    <property type="entry name" value="Rhodanese/Cell cycle control phosphatase"/>
    <property type="match status" value="1"/>
</dbReference>
<dbReference type="InterPro" id="IPR001763">
    <property type="entry name" value="Rhodanese-like_dom"/>
</dbReference>
<proteinExistence type="predicted"/>
<accession>A0A1Y1KKV1</accession>
<feature type="domain" description="Rhodanese" evidence="1">
    <location>
        <begin position="83"/>
        <end position="198"/>
    </location>
</feature>
<name>A0A1Y1KKV1_PHOPY</name>
<dbReference type="Pfam" id="PF00581">
    <property type="entry name" value="Rhodanese"/>
    <property type="match status" value="1"/>
</dbReference>
<evidence type="ECO:0000259" key="1">
    <source>
        <dbReference type="PROSITE" id="PS50206"/>
    </source>
</evidence>
<sequence length="200" mass="23000">MLSQLRMSSLTSFRLNYGLFKKVRQLQVITRTKVHAIQKEQTRSILLHSNKEFFPSKFLGLQKMCTHMTIKPVDFNTVRSLKDNRSTLLVDVREPEELKETGVLPASINIPLGEVENALKSMENNEFRTKYGHNKPALETPLVFSCRSGKRSETAAKTAISLGYKKYVSILYSIVYFLKLFSVSNYTGGWLDWEENIKKN</sequence>
<evidence type="ECO:0000313" key="2">
    <source>
        <dbReference type="EMBL" id="JAV60026.1"/>
    </source>
</evidence>
<protein>
    <recommendedName>
        <fullName evidence="1">Rhodanese domain-containing protein</fullName>
    </recommendedName>
</protein>
<dbReference type="AlphaFoldDB" id="A0A1Y1KKV1"/>
<dbReference type="PANTHER" id="PTHR44086">
    <property type="entry name" value="THIOSULFATE SULFURTRANSFERASE RDL2, MITOCHONDRIAL-RELATED"/>
    <property type="match status" value="1"/>
</dbReference>
<organism evidence="2">
    <name type="scientific">Photinus pyralis</name>
    <name type="common">Common eastern firefly</name>
    <name type="synonym">Lampyris pyralis</name>
    <dbReference type="NCBI Taxonomy" id="7054"/>
    <lineage>
        <taxon>Eukaryota</taxon>
        <taxon>Metazoa</taxon>
        <taxon>Ecdysozoa</taxon>
        <taxon>Arthropoda</taxon>
        <taxon>Hexapoda</taxon>
        <taxon>Insecta</taxon>
        <taxon>Pterygota</taxon>
        <taxon>Neoptera</taxon>
        <taxon>Endopterygota</taxon>
        <taxon>Coleoptera</taxon>
        <taxon>Polyphaga</taxon>
        <taxon>Elateriformia</taxon>
        <taxon>Elateroidea</taxon>
        <taxon>Lampyridae</taxon>
        <taxon>Lampyrinae</taxon>
        <taxon>Photinus</taxon>
    </lineage>
</organism>
<reference evidence="2" key="1">
    <citation type="journal article" date="2016" name="Sci. Rep.">
        <title>Molecular characterization of firefly nuptial gifts: a multi-omics approach sheds light on postcopulatory sexual selection.</title>
        <authorList>
            <person name="Al-Wathiqui N."/>
            <person name="Fallon T.R."/>
            <person name="South A."/>
            <person name="Weng J.K."/>
            <person name="Lewis S.M."/>
        </authorList>
    </citation>
    <scope>NUCLEOTIDE SEQUENCE</scope>
</reference>
<dbReference type="PROSITE" id="PS50206">
    <property type="entry name" value="RHODANESE_3"/>
    <property type="match status" value="1"/>
</dbReference>
<dbReference type="EMBL" id="GEZM01085276">
    <property type="protein sequence ID" value="JAV60026.1"/>
    <property type="molecule type" value="Transcribed_RNA"/>
</dbReference>
<dbReference type="InterPro" id="IPR036873">
    <property type="entry name" value="Rhodanese-like_dom_sf"/>
</dbReference>
<dbReference type="SMART" id="SM00450">
    <property type="entry name" value="RHOD"/>
    <property type="match status" value="1"/>
</dbReference>
<dbReference type="Gene3D" id="3.40.250.10">
    <property type="entry name" value="Rhodanese-like domain"/>
    <property type="match status" value="1"/>
</dbReference>
<dbReference type="PANTHER" id="PTHR44086:SF10">
    <property type="entry name" value="THIOSULFATE SULFURTRANSFERASE_RHODANESE-LIKE DOMAIN-CONTAINING PROTEIN 3"/>
    <property type="match status" value="1"/>
</dbReference>